<name>A0ABS9VLI7_9SPHN</name>
<proteinExistence type="predicted"/>
<dbReference type="Proteomes" id="UP001203058">
    <property type="component" value="Unassembled WGS sequence"/>
</dbReference>
<evidence type="ECO:0000313" key="2">
    <source>
        <dbReference type="Proteomes" id="UP001203058"/>
    </source>
</evidence>
<evidence type="ECO:0000313" key="1">
    <source>
        <dbReference type="EMBL" id="MCH8615831.1"/>
    </source>
</evidence>
<evidence type="ECO:0008006" key="3">
    <source>
        <dbReference type="Google" id="ProtNLM"/>
    </source>
</evidence>
<protein>
    <recommendedName>
        <fullName evidence="3">Aldehyde dehydrogenase family protein</fullName>
    </recommendedName>
</protein>
<dbReference type="RefSeq" id="WP_241446668.1">
    <property type="nucleotide sequence ID" value="NZ_JAKZHW010000001.1"/>
</dbReference>
<gene>
    <name evidence="1" type="ORF">LZ016_06925</name>
</gene>
<accession>A0ABS9VLI7</accession>
<reference evidence="1 2" key="1">
    <citation type="submission" date="2022-03" db="EMBL/GenBank/DDBJ databases">
        <authorList>
            <person name="Jo J.-H."/>
            <person name="Im W.-T."/>
        </authorList>
    </citation>
    <scope>NUCLEOTIDE SEQUENCE [LARGE SCALE GENOMIC DNA]</scope>
    <source>
        <strain evidence="1 2">SM33</strain>
    </source>
</reference>
<comment type="caution">
    <text evidence="1">The sequence shown here is derived from an EMBL/GenBank/DDBJ whole genome shotgun (WGS) entry which is preliminary data.</text>
</comment>
<dbReference type="EMBL" id="JAKZHW010000001">
    <property type="protein sequence ID" value="MCH8615831.1"/>
    <property type="molecule type" value="Genomic_DNA"/>
</dbReference>
<organism evidence="1 2">
    <name type="scientific">Sphingomonas telluris</name>
    <dbReference type="NCBI Taxonomy" id="2907998"/>
    <lineage>
        <taxon>Bacteria</taxon>
        <taxon>Pseudomonadati</taxon>
        <taxon>Pseudomonadota</taxon>
        <taxon>Alphaproteobacteria</taxon>
        <taxon>Sphingomonadales</taxon>
        <taxon>Sphingomonadaceae</taxon>
        <taxon>Sphingomonas</taxon>
    </lineage>
</organism>
<sequence length="63" mass="6884">MAYGLNPRLFIENGPAIQAAEAHARSSSAAFHAWGRLDARGRIELVEKALKHANDRDAFPLAL</sequence>
<keyword evidence="2" id="KW-1185">Reference proteome</keyword>